<dbReference type="OrthoDB" id="421951at2759"/>
<accession>V8P6F6</accession>
<dbReference type="Proteomes" id="UP000018936">
    <property type="component" value="Unassembled WGS sequence"/>
</dbReference>
<dbReference type="PANTHER" id="PTHR21357:SF2">
    <property type="entry name" value="PROTEIN FAM172B-RELATED"/>
    <property type="match status" value="1"/>
</dbReference>
<protein>
    <recommendedName>
        <fullName evidence="1">Arb2 domain-containing protein</fullName>
    </recommendedName>
</protein>
<comment type="caution">
    <text evidence="2">The sequence shown here is derived from an EMBL/GenBank/DDBJ whole genome shotgun (WGS) entry which is preliminary data.</text>
</comment>
<dbReference type="GO" id="GO:0035197">
    <property type="term" value="F:siRNA binding"/>
    <property type="evidence" value="ECO:0007669"/>
    <property type="project" value="TreeGrafter"/>
</dbReference>
<organism evidence="2 3">
    <name type="scientific">Ophiophagus hannah</name>
    <name type="common">King cobra</name>
    <name type="synonym">Naja hannah</name>
    <dbReference type="NCBI Taxonomy" id="8665"/>
    <lineage>
        <taxon>Eukaryota</taxon>
        <taxon>Metazoa</taxon>
        <taxon>Chordata</taxon>
        <taxon>Craniata</taxon>
        <taxon>Vertebrata</taxon>
        <taxon>Euteleostomi</taxon>
        <taxon>Lepidosauria</taxon>
        <taxon>Squamata</taxon>
        <taxon>Bifurcata</taxon>
        <taxon>Unidentata</taxon>
        <taxon>Episquamata</taxon>
        <taxon>Toxicofera</taxon>
        <taxon>Serpentes</taxon>
        <taxon>Colubroidea</taxon>
        <taxon>Elapidae</taxon>
        <taxon>Elapinae</taxon>
        <taxon>Ophiophagus</taxon>
    </lineage>
</organism>
<gene>
    <name evidence="2" type="ORF">L345_04736</name>
</gene>
<name>V8P6F6_OPHHA</name>
<evidence type="ECO:0000313" key="2">
    <source>
        <dbReference type="EMBL" id="ETE69462.1"/>
    </source>
</evidence>
<dbReference type="Pfam" id="PF22749">
    <property type="entry name" value="Arb2"/>
    <property type="match status" value="1"/>
</dbReference>
<dbReference type="GO" id="GO:0005634">
    <property type="term" value="C:nucleus"/>
    <property type="evidence" value="ECO:0007669"/>
    <property type="project" value="TreeGrafter"/>
</dbReference>
<sequence length="278" mass="32478">MGRERLVNLRSKWLQMIEDVSFRKLINNSECPEKLKYDFNKNGELKHVDTNEPFVFNYQNSYNHKCYRILGQLITQYVFELLEKVCSLQKIYIPTCMADSKICSFFFMSKNALTNRSGDVLCRPLGTEIQHGSQIPFITTALKCSWGVIVLNPNDNFVDLKIEPEYLSLLENDAICPLNLSWAVLKRNSSNLKEHTTYVWYHFILKTSSRNVAFIAHGYEGLIFINLLMQRTLEVMNKVYAVALIDSKHHMKHQTQGNSEVQTWIWKHCQEWVLKVSL</sequence>
<evidence type="ECO:0000313" key="3">
    <source>
        <dbReference type="Proteomes" id="UP000018936"/>
    </source>
</evidence>
<feature type="non-terminal residue" evidence="2">
    <location>
        <position position="1"/>
    </location>
</feature>
<dbReference type="InterPro" id="IPR048263">
    <property type="entry name" value="Arb2"/>
</dbReference>
<dbReference type="GO" id="GO:0031048">
    <property type="term" value="P:regulatory ncRNA-mediated heterochromatin formation"/>
    <property type="evidence" value="ECO:0007669"/>
    <property type="project" value="TreeGrafter"/>
</dbReference>
<dbReference type="EMBL" id="AZIM01000759">
    <property type="protein sequence ID" value="ETE69462.1"/>
    <property type="molecule type" value="Genomic_DNA"/>
</dbReference>
<feature type="domain" description="Arb2" evidence="1">
    <location>
        <begin position="30"/>
        <end position="274"/>
    </location>
</feature>
<keyword evidence="3" id="KW-1185">Reference proteome</keyword>
<proteinExistence type="predicted"/>
<dbReference type="PANTHER" id="PTHR21357">
    <property type="entry name" value="FAM172 FAMILY PROTEIN HOMOLOG CG10038"/>
    <property type="match status" value="1"/>
</dbReference>
<dbReference type="AlphaFoldDB" id="V8P6F6"/>
<reference evidence="2 3" key="1">
    <citation type="journal article" date="2013" name="Proc. Natl. Acad. Sci. U.S.A.">
        <title>The king cobra genome reveals dynamic gene evolution and adaptation in the snake venom system.</title>
        <authorList>
            <person name="Vonk F.J."/>
            <person name="Casewell N.R."/>
            <person name="Henkel C.V."/>
            <person name="Heimberg A.M."/>
            <person name="Jansen H.J."/>
            <person name="McCleary R.J."/>
            <person name="Kerkkamp H.M."/>
            <person name="Vos R.A."/>
            <person name="Guerreiro I."/>
            <person name="Calvete J.J."/>
            <person name="Wuster W."/>
            <person name="Woods A.E."/>
            <person name="Logan J.M."/>
            <person name="Harrison R.A."/>
            <person name="Castoe T.A."/>
            <person name="de Koning A.P."/>
            <person name="Pollock D.D."/>
            <person name="Yandell M."/>
            <person name="Calderon D."/>
            <person name="Renjifo C."/>
            <person name="Currier R.B."/>
            <person name="Salgado D."/>
            <person name="Pla D."/>
            <person name="Sanz L."/>
            <person name="Hyder A.S."/>
            <person name="Ribeiro J.M."/>
            <person name="Arntzen J.W."/>
            <person name="van den Thillart G.E."/>
            <person name="Boetzer M."/>
            <person name="Pirovano W."/>
            <person name="Dirks R.P."/>
            <person name="Spaink H.P."/>
            <person name="Duboule D."/>
            <person name="McGlinn E."/>
            <person name="Kini R.M."/>
            <person name="Richardson M.K."/>
        </authorList>
    </citation>
    <scope>NUCLEOTIDE SEQUENCE</scope>
    <source>
        <tissue evidence="2">Blood</tissue>
    </source>
</reference>
<dbReference type="InterPro" id="IPR053858">
    <property type="entry name" value="Arb2_dom"/>
</dbReference>
<evidence type="ECO:0000259" key="1">
    <source>
        <dbReference type="Pfam" id="PF22749"/>
    </source>
</evidence>